<dbReference type="GO" id="GO:0004523">
    <property type="term" value="F:RNA-DNA hybrid ribonuclease activity"/>
    <property type="evidence" value="ECO:0007669"/>
    <property type="project" value="InterPro"/>
</dbReference>
<keyword evidence="2" id="KW-1185">Reference proteome</keyword>
<evidence type="ECO:0000259" key="1">
    <source>
        <dbReference type="PROSITE" id="PS50879"/>
    </source>
</evidence>
<sequence>MQLVKQEVVYLGQSISKAGRQIHTDRKQAISSAPKPETKKQMMQFLGLCNYCRAWVPDYASVTQPLLDMIHSTPMAMTDKVSWTQEGEQAFIQLKQLLTQSTTLLLPDYKKQFVQMVDCKEGFMVSVLLQLHGDRLKPLAFYSKRLDPVARALPPCVQAVCAAAVAVEASADVVLFHPLKLMVPHAVDILLLQSRLTSLSPARQITYTALLLSQPHITIHRCNVLNPATLLPLPTDGTPHDCVDLSEKLQLPRPDLQDTPLETGPTWFVDGSCSKAPNGKNLTGFAVVQLPDIVICAERLPGHFSAQAAEIIALTTAFRLGEGKEVTIYTDSQYAFSTLFYFAKQWEQRGMTTSTGKPVTHATLLKDLLHKIMLPSRLAVCKCAAHTGGKDLVSMGNHLANITAKAAAAGHHSHSHFLSHTDFEIDSDILSSAQEHAPQSEKQSWLNRGAIKTQFWVIKNKPILPRSLFHAAAISTHGPCHVSTGGMIDIIHKFFFTIGLEAYLKQNL</sequence>
<dbReference type="GO" id="GO:0006259">
    <property type="term" value="P:DNA metabolic process"/>
    <property type="evidence" value="ECO:0007669"/>
    <property type="project" value="UniProtKB-ARBA"/>
</dbReference>
<dbReference type="RefSeq" id="XP_013856418.1">
    <property type="nucleotide sequence ID" value="XM_014000964.1"/>
</dbReference>
<accession>A0A2I4ALR3</accession>
<reference evidence="3" key="1">
    <citation type="submission" date="2025-08" db="UniProtKB">
        <authorList>
            <consortium name="RefSeq"/>
        </authorList>
    </citation>
    <scope>IDENTIFICATION</scope>
</reference>
<dbReference type="InParanoid" id="A0A2I4ALR3"/>
<dbReference type="Gene3D" id="3.10.20.370">
    <property type="match status" value="1"/>
</dbReference>
<dbReference type="OrthoDB" id="8947436at2759"/>
<dbReference type="InterPro" id="IPR043502">
    <property type="entry name" value="DNA/RNA_pol_sf"/>
</dbReference>
<gene>
    <name evidence="3" type="primary">LOC106512310</name>
</gene>
<dbReference type="PANTHER" id="PTHR33064">
    <property type="entry name" value="POL PROTEIN"/>
    <property type="match status" value="1"/>
</dbReference>
<dbReference type="InterPro" id="IPR002156">
    <property type="entry name" value="RNaseH_domain"/>
</dbReference>
<dbReference type="Pfam" id="PF00075">
    <property type="entry name" value="RNase_H"/>
    <property type="match status" value="1"/>
</dbReference>
<evidence type="ECO:0000313" key="3">
    <source>
        <dbReference type="RefSeq" id="XP_013856418.1"/>
    </source>
</evidence>
<dbReference type="InterPro" id="IPR041577">
    <property type="entry name" value="RT_RNaseH_2"/>
</dbReference>
<dbReference type="SUPFAM" id="SSF53098">
    <property type="entry name" value="Ribonuclease H-like"/>
    <property type="match status" value="1"/>
</dbReference>
<dbReference type="InterPro" id="IPR043128">
    <property type="entry name" value="Rev_trsase/Diguanyl_cyclase"/>
</dbReference>
<dbReference type="Proteomes" id="UP000192220">
    <property type="component" value="Unplaced"/>
</dbReference>
<dbReference type="GO" id="GO:0003676">
    <property type="term" value="F:nucleic acid binding"/>
    <property type="evidence" value="ECO:0007669"/>
    <property type="project" value="InterPro"/>
</dbReference>
<feature type="domain" description="RNase H type-1" evidence="1">
    <location>
        <begin position="261"/>
        <end position="409"/>
    </location>
</feature>
<dbReference type="InterPro" id="IPR036397">
    <property type="entry name" value="RNaseH_sf"/>
</dbReference>
<protein>
    <submittedName>
        <fullName evidence="3">Uncharacterized protein LOC106512310</fullName>
    </submittedName>
</protein>
<dbReference type="GeneID" id="106512310"/>
<dbReference type="InterPro" id="IPR051320">
    <property type="entry name" value="Viral_Replic_Matur_Polypro"/>
</dbReference>
<dbReference type="AlphaFoldDB" id="A0A2I4ALR3"/>
<dbReference type="STRING" id="52670.A0A2I4ALR3"/>
<dbReference type="Gene3D" id="3.30.420.10">
    <property type="entry name" value="Ribonuclease H-like superfamily/Ribonuclease H"/>
    <property type="match status" value="1"/>
</dbReference>
<dbReference type="Gene3D" id="3.30.70.270">
    <property type="match status" value="1"/>
</dbReference>
<dbReference type="Pfam" id="PF17919">
    <property type="entry name" value="RT_RNaseH_2"/>
    <property type="match status" value="1"/>
</dbReference>
<evidence type="ECO:0000313" key="2">
    <source>
        <dbReference type="Proteomes" id="UP000192220"/>
    </source>
</evidence>
<dbReference type="FunFam" id="3.30.70.270:FF:000020">
    <property type="entry name" value="Transposon Tf2-6 polyprotein-like Protein"/>
    <property type="match status" value="1"/>
</dbReference>
<name>A0A2I4ALR3_AUSLI</name>
<dbReference type="KEGG" id="alim:106512310"/>
<dbReference type="PROSITE" id="PS50879">
    <property type="entry name" value="RNASE_H_1"/>
    <property type="match status" value="1"/>
</dbReference>
<dbReference type="PANTHER" id="PTHR33064:SF37">
    <property type="entry name" value="RIBONUCLEASE H"/>
    <property type="match status" value="1"/>
</dbReference>
<proteinExistence type="predicted"/>
<dbReference type="InterPro" id="IPR012337">
    <property type="entry name" value="RNaseH-like_sf"/>
</dbReference>
<dbReference type="SUPFAM" id="SSF56672">
    <property type="entry name" value="DNA/RNA polymerases"/>
    <property type="match status" value="1"/>
</dbReference>
<organism evidence="2 3">
    <name type="scientific">Austrofundulus limnaeus</name>
    <name type="common">Annual killifish</name>
    <dbReference type="NCBI Taxonomy" id="52670"/>
    <lineage>
        <taxon>Eukaryota</taxon>
        <taxon>Metazoa</taxon>
        <taxon>Chordata</taxon>
        <taxon>Craniata</taxon>
        <taxon>Vertebrata</taxon>
        <taxon>Euteleostomi</taxon>
        <taxon>Actinopterygii</taxon>
        <taxon>Neopterygii</taxon>
        <taxon>Teleostei</taxon>
        <taxon>Neoteleostei</taxon>
        <taxon>Acanthomorphata</taxon>
        <taxon>Ovalentaria</taxon>
        <taxon>Atherinomorphae</taxon>
        <taxon>Cyprinodontiformes</taxon>
        <taxon>Rivulidae</taxon>
        <taxon>Austrofundulus</taxon>
    </lineage>
</organism>